<dbReference type="OMA" id="CRPGDFN"/>
<dbReference type="InterPro" id="IPR004036">
    <property type="entry name" value="Endonuclease-III-like_CS2"/>
</dbReference>
<dbReference type="Pfam" id="PF00633">
    <property type="entry name" value="HHH"/>
    <property type="match status" value="1"/>
</dbReference>
<dbReference type="GO" id="GO:0034039">
    <property type="term" value="F:8-oxo-7,8-dihydroguanine DNA N-glycosylase activity"/>
    <property type="evidence" value="ECO:0007669"/>
    <property type="project" value="TreeGrafter"/>
</dbReference>
<dbReference type="SUPFAM" id="SSF55811">
    <property type="entry name" value="Nudix"/>
    <property type="match status" value="1"/>
</dbReference>
<keyword evidence="11" id="KW-0234">DNA repair</keyword>
<keyword evidence="16" id="KW-1185">Reference proteome</keyword>
<dbReference type="Gene3D" id="1.10.340.30">
    <property type="entry name" value="Hypothetical protein, domain 2"/>
    <property type="match status" value="1"/>
</dbReference>
<dbReference type="InterPro" id="IPR023170">
    <property type="entry name" value="HhH_base_excis_C"/>
</dbReference>
<keyword evidence="8" id="KW-0378">Hydrolase</keyword>
<evidence type="ECO:0000313" key="16">
    <source>
        <dbReference type="Proteomes" id="UP000054928"/>
    </source>
</evidence>
<evidence type="ECO:0000256" key="5">
    <source>
        <dbReference type="ARBA" id="ARBA00022485"/>
    </source>
</evidence>
<dbReference type="GO" id="GO:0006284">
    <property type="term" value="P:base-excision repair"/>
    <property type="evidence" value="ECO:0007669"/>
    <property type="project" value="UniProtKB-UniRule"/>
</dbReference>
<dbReference type="SMART" id="SM00478">
    <property type="entry name" value="ENDO3c"/>
    <property type="match status" value="1"/>
</dbReference>
<proteinExistence type="inferred from homology"/>
<dbReference type="SUPFAM" id="SSF48150">
    <property type="entry name" value="DNA-glycosylase"/>
    <property type="match status" value="1"/>
</dbReference>
<keyword evidence="7 13" id="KW-0227">DNA damage</keyword>
<dbReference type="GO" id="GO:0006298">
    <property type="term" value="P:mismatch repair"/>
    <property type="evidence" value="ECO:0007669"/>
    <property type="project" value="TreeGrafter"/>
</dbReference>
<dbReference type="InterPro" id="IPR015797">
    <property type="entry name" value="NUDIX_hydrolase-like_dom_sf"/>
</dbReference>
<evidence type="ECO:0000256" key="9">
    <source>
        <dbReference type="ARBA" id="ARBA00023004"/>
    </source>
</evidence>
<keyword evidence="12 13" id="KW-0326">Glycosidase</keyword>
<evidence type="ECO:0000256" key="11">
    <source>
        <dbReference type="ARBA" id="ARBA00023204"/>
    </source>
</evidence>
<dbReference type="CDD" id="cd03431">
    <property type="entry name" value="NUDIX_DNA_Glycosylase_C-MutY"/>
    <property type="match status" value="1"/>
</dbReference>
<evidence type="ECO:0000256" key="1">
    <source>
        <dbReference type="ARBA" id="ARBA00000843"/>
    </source>
</evidence>
<dbReference type="Pfam" id="PF00730">
    <property type="entry name" value="HhH-GPD"/>
    <property type="match status" value="1"/>
</dbReference>
<organism evidence="15 16">
    <name type="scientific">Plasmopara halstedii</name>
    <name type="common">Downy mildew of sunflower</name>
    <dbReference type="NCBI Taxonomy" id="4781"/>
    <lineage>
        <taxon>Eukaryota</taxon>
        <taxon>Sar</taxon>
        <taxon>Stramenopiles</taxon>
        <taxon>Oomycota</taxon>
        <taxon>Peronosporomycetes</taxon>
        <taxon>Peronosporales</taxon>
        <taxon>Peronosporaceae</taxon>
        <taxon>Plasmopara</taxon>
    </lineage>
</organism>
<dbReference type="GO" id="GO:0032357">
    <property type="term" value="F:oxidized purine DNA binding"/>
    <property type="evidence" value="ECO:0007669"/>
    <property type="project" value="TreeGrafter"/>
</dbReference>
<evidence type="ECO:0000256" key="13">
    <source>
        <dbReference type="RuleBase" id="RU365096"/>
    </source>
</evidence>
<sequence>MLQMSPSGAAANQPEIEDLINYKTYDADTSNATFLMAQHDASKHNFLPQELLVIRTELLTWYDTHRRKLPWRGDLPPYLTTATHTSLKKEEQATLVQKKIDAFLKKEVTHVSMGKEDVTDSRIELKRVSPYETWVSEVMLQQTRVDTVVQYFLRWIDKFPTIAALAFASEEDVNALWAGLGYYRRARMLHAGAKFVVEKYGGELPSTVEKLREIPGIGPYTAGAIASIAFGNREPLVDGNVIRILARMRAVGADPKNRHLIDFSWKAAKQLVSECDSPGSLNQALMELGATMCTIQNPQCSSCPVKSICLAYAETNSDKRKVQDFPNDSIATSSDICAICDYTRVTEWDKTHAEVTKYPLKAKKNESRNEVIAVAVVSAPLDLPRDETLTGRKRKVTTSAEVSSAPSSWRYLMSKRPEGGLLGGQWEFLHNKVGDGDKIPSFSKRKAFMDARLNETFGKIALTTSANSIIKRSDLGKLTHVFSHIKHHMGVEHVHFESQPELLEAAKSPKLRWMTVAEMKQQGITTGVKKILKLVLQPERKVKSKVDSSPTQFHTSHNC</sequence>
<dbReference type="InterPro" id="IPR000445">
    <property type="entry name" value="HhH_motif"/>
</dbReference>
<dbReference type="InterPro" id="IPR003265">
    <property type="entry name" value="HhH-GPD_domain"/>
</dbReference>
<dbReference type="GO" id="GO:0035485">
    <property type="term" value="F:adenine/guanine mispair binding"/>
    <property type="evidence" value="ECO:0007669"/>
    <property type="project" value="TreeGrafter"/>
</dbReference>
<keyword evidence="9 13" id="KW-0408">Iron</keyword>
<dbReference type="FunFam" id="1.10.340.30:FF:000002">
    <property type="entry name" value="Adenine DNA glycosylase"/>
    <property type="match status" value="1"/>
</dbReference>
<comment type="cofactor">
    <cofactor evidence="13">
        <name>[4Fe-4S] cluster</name>
        <dbReference type="ChEBI" id="CHEBI:49883"/>
    </cofactor>
    <text evidence="13">Binds 1 [4Fe-4S] cluster.</text>
</comment>
<dbReference type="OrthoDB" id="10248838at2759"/>
<dbReference type="GO" id="GO:0005634">
    <property type="term" value="C:nucleus"/>
    <property type="evidence" value="ECO:0007669"/>
    <property type="project" value="TreeGrafter"/>
</dbReference>
<dbReference type="GeneID" id="36397493"/>
<evidence type="ECO:0000256" key="10">
    <source>
        <dbReference type="ARBA" id="ARBA00023014"/>
    </source>
</evidence>
<protein>
    <recommendedName>
        <fullName evidence="4 13">Adenine DNA glycosylase</fullName>
        <ecNumber evidence="3 13">3.2.2.31</ecNumber>
    </recommendedName>
</protein>
<comment type="catalytic activity">
    <reaction evidence="1 13">
        <text>Hydrolyzes free adenine bases from 7,8-dihydro-8-oxoguanine:adenine mismatched double-stranded DNA, leaving an apurinic site.</text>
        <dbReference type="EC" id="3.2.2.31"/>
    </reaction>
</comment>
<dbReference type="Gene3D" id="1.10.1670.10">
    <property type="entry name" value="Helix-hairpin-Helix base-excision DNA repair enzymes (C-terminal)"/>
    <property type="match status" value="1"/>
</dbReference>
<dbReference type="InterPro" id="IPR029119">
    <property type="entry name" value="MutY_C"/>
</dbReference>
<dbReference type="AlphaFoldDB" id="A0A0P1A791"/>
<dbReference type="GO" id="GO:0000701">
    <property type="term" value="F:purine-specific mismatch base pair DNA N-glycosylase activity"/>
    <property type="evidence" value="ECO:0007669"/>
    <property type="project" value="UniProtKB-EC"/>
</dbReference>
<keyword evidence="6" id="KW-0479">Metal-binding</keyword>
<dbReference type="PROSITE" id="PS01155">
    <property type="entry name" value="ENDONUCLEASE_III_2"/>
    <property type="match status" value="1"/>
</dbReference>
<dbReference type="InterPro" id="IPR011257">
    <property type="entry name" value="DNA_glycosylase"/>
</dbReference>
<evidence type="ECO:0000256" key="4">
    <source>
        <dbReference type="ARBA" id="ARBA00022023"/>
    </source>
</evidence>
<reference evidence="16" key="1">
    <citation type="submission" date="2014-09" db="EMBL/GenBank/DDBJ databases">
        <authorList>
            <person name="Sharma Rahul"/>
            <person name="Thines Marco"/>
        </authorList>
    </citation>
    <scope>NUCLEOTIDE SEQUENCE [LARGE SCALE GENOMIC DNA]</scope>
</reference>
<comment type="function">
    <text evidence="13">Adenine glycosylase active on G-A mispairs.</text>
</comment>
<dbReference type="PANTHER" id="PTHR42944">
    <property type="entry name" value="ADENINE DNA GLYCOSYLASE"/>
    <property type="match status" value="1"/>
</dbReference>
<dbReference type="Proteomes" id="UP000054928">
    <property type="component" value="Unassembled WGS sequence"/>
</dbReference>
<dbReference type="CDD" id="cd00056">
    <property type="entry name" value="ENDO3c"/>
    <property type="match status" value="1"/>
</dbReference>
<evidence type="ECO:0000256" key="3">
    <source>
        <dbReference type="ARBA" id="ARBA00012045"/>
    </source>
</evidence>
<accession>A0A0P1A791</accession>
<keyword evidence="5" id="KW-0004">4Fe-4S</keyword>
<dbReference type="GO" id="GO:0046872">
    <property type="term" value="F:metal ion binding"/>
    <property type="evidence" value="ECO:0007669"/>
    <property type="project" value="UniProtKB-UniRule"/>
</dbReference>
<evidence type="ECO:0000256" key="12">
    <source>
        <dbReference type="ARBA" id="ARBA00023295"/>
    </source>
</evidence>
<evidence type="ECO:0000313" key="15">
    <source>
        <dbReference type="EMBL" id="CEG36348.1"/>
    </source>
</evidence>
<evidence type="ECO:0000259" key="14">
    <source>
        <dbReference type="SMART" id="SM00478"/>
    </source>
</evidence>
<evidence type="ECO:0000256" key="2">
    <source>
        <dbReference type="ARBA" id="ARBA00008343"/>
    </source>
</evidence>
<comment type="similarity">
    <text evidence="2 13">Belongs to the Nth/MutY family.</text>
</comment>
<dbReference type="PANTHER" id="PTHR42944:SF1">
    <property type="entry name" value="ADENINE DNA GLYCOSYLASE"/>
    <property type="match status" value="1"/>
</dbReference>
<feature type="domain" description="HhH-GPD" evidence="14">
    <location>
        <begin position="139"/>
        <end position="291"/>
    </location>
</feature>
<dbReference type="GO" id="GO:0051539">
    <property type="term" value="F:4 iron, 4 sulfur cluster binding"/>
    <property type="evidence" value="ECO:0007669"/>
    <property type="project" value="UniProtKB-UniRule"/>
</dbReference>
<dbReference type="Pfam" id="PF14815">
    <property type="entry name" value="NUDIX_4"/>
    <property type="match status" value="1"/>
</dbReference>
<evidence type="ECO:0000256" key="8">
    <source>
        <dbReference type="ARBA" id="ARBA00022801"/>
    </source>
</evidence>
<keyword evidence="10" id="KW-0411">Iron-sulfur</keyword>
<evidence type="ECO:0000256" key="6">
    <source>
        <dbReference type="ARBA" id="ARBA00022723"/>
    </source>
</evidence>
<dbReference type="EC" id="3.2.2.31" evidence="3 13"/>
<dbReference type="STRING" id="4781.A0A0P1A791"/>
<dbReference type="InterPro" id="IPR044298">
    <property type="entry name" value="MIG/MutY"/>
</dbReference>
<evidence type="ECO:0000256" key="7">
    <source>
        <dbReference type="ARBA" id="ARBA00022763"/>
    </source>
</evidence>
<name>A0A0P1A791_PLAHL</name>
<dbReference type="Gene3D" id="3.90.79.10">
    <property type="entry name" value="Nucleoside Triphosphate Pyrophosphohydrolase"/>
    <property type="match status" value="1"/>
</dbReference>
<dbReference type="EMBL" id="CCYD01000193">
    <property type="protein sequence ID" value="CEG36348.1"/>
    <property type="molecule type" value="Genomic_DNA"/>
</dbReference>
<dbReference type="RefSeq" id="XP_024572717.1">
    <property type="nucleotide sequence ID" value="XM_024719812.1"/>
</dbReference>